<name>A0A6M5ZZZ0_KLEPN</name>
<accession>A0A6M5ZZZ0</accession>
<organism evidence="1">
    <name type="scientific">Klebsiella pneumoniae</name>
    <dbReference type="NCBI Taxonomy" id="573"/>
    <lineage>
        <taxon>Bacteria</taxon>
        <taxon>Pseudomonadati</taxon>
        <taxon>Pseudomonadota</taxon>
        <taxon>Gammaproteobacteria</taxon>
        <taxon>Enterobacterales</taxon>
        <taxon>Enterobacteriaceae</taxon>
        <taxon>Klebsiella/Raoultella group</taxon>
        <taxon>Klebsiella</taxon>
        <taxon>Klebsiella pneumoniae complex</taxon>
    </lineage>
</organism>
<keyword evidence="1" id="KW-0614">Plasmid</keyword>
<evidence type="ECO:0000313" key="1">
    <source>
        <dbReference type="EMBL" id="QJX12084.1"/>
    </source>
</evidence>
<dbReference type="AlphaFoldDB" id="A0A6M5ZZZ0"/>
<protein>
    <submittedName>
        <fullName evidence="1">Uncharacterized protein</fullName>
    </submittedName>
</protein>
<sequence>MVILLPETGYNCALRIVLRQETSPGKATLVLFSLKPVPKQGIDRHDKTMGQNASPKYRIYFFHTESVE</sequence>
<geneLocation type="plasmid" evidence="1">
    <name>pGH44TC_fusion</name>
</geneLocation>
<dbReference type="EMBL" id="MN543575">
    <property type="protein sequence ID" value="QJX12084.1"/>
    <property type="molecule type" value="Genomic_DNA"/>
</dbReference>
<proteinExistence type="predicted"/>
<reference evidence="1" key="1">
    <citation type="submission" date="2019-10" db="EMBL/GenBank/DDBJ databases">
        <title>Tracking microevolution events of conjugative virulence plasmid p15WZ-82_Vir during transmission.</title>
        <authorList>
            <person name="Yang X."/>
        </authorList>
    </citation>
    <scope>NUCLEOTIDE SEQUENCE</scope>
    <source>
        <strain evidence="1">GH44TC</strain>
        <plasmid evidence="1">pGH44TC_fusion</plasmid>
    </source>
</reference>